<dbReference type="InterPro" id="IPR017937">
    <property type="entry name" value="Thioredoxin_CS"/>
</dbReference>
<dbReference type="OrthoDB" id="25753at2"/>
<evidence type="ECO:0000259" key="3">
    <source>
        <dbReference type="PROSITE" id="PS51352"/>
    </source>
</evidence>
<evidence type="ECO:0000313" key="4">
    <source>
        <dbReference type="EMBL" id="SES77948.1"/>
    </source>
</evidence>
<dbReference type="Pfam" id="PF00578">
    <property type="entry name" value="AhpC-TSA"/>
    <property type="match status" value="1"/>
</dbReference>
<dbReference type="GO" id="GO:0016491">
    <property type="term" value="F:oxidoreductase activity"/>
    <property type="evidence" value="ECO:0007669"/>
    <property type="project" value="InterPro"/>
</dbReference>
<evidence type="ECO:0000313" key="5">
    <source>
        <dbReference type="Proteomes" id="UP000198618"/>
    </source>
</evidence>
<dbReference type="InterPro" id="IPR000866">
    <property type="entry name" value="AhpC/TSA"/>
</dbReference>
<dbReference type="PANTHER" id="PTHR42852:SF1">
    <property type="entry name" value="THIOREDOXIN-LIKE PROTEIN YNEN"/>
    <property type="match status" value="1"/>
</dbReference>
<gene>
    <name evidence="4" type="ORF">SAMN05216389_102145</name>
</gene>
<dbReference type="InterPro" id="IPR013766">
    <property type="entry name" value="Thioredoxin_domain"/>
</dbReference>
<dbReference type="SUPFAM" id="SSF52833">
    <property type="entry name" value="Thioredoxin-like"/>
    <property type="match status" value="1"/>
</dbReference>
<name>A0A1H9Z8M7_9BACI</name>
<keyword evidence="5" id="KW-1185">Reference proteome</keyword>
<keyword evidence="2" id="KW-0472">Membrane</keyword>
<sequence>MVKQIFGTLLIACLGIILVYNLFQSSTKTTEEENFSADATIDGGVISSPGASGLEVGQTAPDFELRTMDGEIVKLSDYLGKKVILNFWASWCGPCKKEMPEMQTYYNEHKDEVEILAVNVTDSETNEKKVEDFIQKHNYSYPILMDRSNHVTEEYVAITIPTTYFIDTEGIIHHPRKVGPMTYEFIEEMVSKMN</sequence>
<dbReference type="InterPro" id="IPR036249">
    <property type="entry name" value="Thioredoxin-like_sf"/>
</dbReference>
<dbReference type="EMBL" id="FOHE01000002">
    <property type="protein sequence ID" value="SES77948.1"/>
    <property type="molecule type" value="Genomic_DNA"/>
</dbReference>
<dbReference type="STRING" id="930131.SAMN05216389_102145"/>
<dbReference type="RefSeq" id="WP_090866699.1">
    <property type="nucleotide sequence ID" value="NZ_FOHE01000002.1"/>
</dbReference>
<reference evidence="4 5" key="1">
    <citation type="submission" date="2016-10" db="EMBL/GenBank/DDBJ databases">
        <authorList>
            <person name="de Groot N.N."/>
        </authorList>
    </citation>
    <scope>NUCLEOTIDE SEQUENCE [LARGE SCALE GENOMIC DNA]</scope>
    <source>
        <strain evidence="4 5">IBRC-M 10780</strain>
    </source>
</reference>
<evidence type="ECO:0000256" key="2">
    <source>
        <dbReference type="SAM" id="Phobius"/>
    </source>
</evidence>
<dbReference type="PROSITE" id="PS00194">
    <property type="entry name" value="THIOREDOXIN_1"/>
    <property type="match status" value="1"/>
</dbReference>
<dbReference type="Proteomes" id="UP000198618">
    <property type="component" value="Unassembled WGS sequence"/>
</dbReference>
<accession>A0A1H9Z8M7</accession>
<proteinExistence type="predicted"/>
<dbReference type="CDD" id="cd02966">
    <property type="entry name" value="TlpA_like_family"/>
    <property type="match status" value="1"/>
</dbReference>
<keyword evidence="2" id="KW-1133">Transmembrane helix</keyword>
<dbReference type="Gene3D" id="3.40.30.10">
    <property type="entry name" value="Glutaredoxin"/>
    <property type="match status" value="1"/>
</dbReference>
<dbReference type="GO" id="GO:0016209">
    <property type="term" value="F:antioxidant activity"/>
    <property type="evidence" value="ECO:0007669"/>
    <property type="project" value="InterPro"/>
</dbReference>
<protein>
    <submittedName>
        <fullName evidence="4">Peroxiredoxin</fullName>
    </submittedName>
</protein>
<keyword evidence="1" id="KW-1015">Disulfide bond</keyword>
<dbReference type="AlphaFoldDB" id="A0A1H9Z8M7"/>
<feature type="domain" description="Thioredoxin" evidence="3">
    <location>
        <begin position="54"/>
        <end position="194"/>
    </location>
</feature>
<feature type="transmembrane region" description="Helical" evidence="2">
    <location>
        <begin position="6"/>
        <end position="23"/>
    </location>
</feature>
<dbReference type="InterPro" id="IPR050553">
    <property type="entry name" value="Thioredoxin_ResA/DsbE_sf"/>
</dbReference>
<dbReference type="PROSITE" id="PS51352">
    <property type="entry name" value="THIOREDOXIN_2"/>
    <property type="match status" value="1"/>
</dbReference>
<organism evidence="4 5">
    <name type="scientific">Oceanobacillus limi</name>
    <dbReference type="NCBI Taxonomy" id="930131"/>
    <lineage>
        <taxon>Bacteria</taxon>
        <taxon>Bacillati</taxon>
        <taxon>Bacillota</taxon>
        <taxon>Bacilli</taxon>
        <taxon>Bacillales</taxon>
        <taxon>Bacillaceae</taxon>
        <taxon>Oceanobacillus</taxon>
    </lineage>
</organism>
<evidence type="ECO:0000256" key="1">
    <source>
        <dbReference type="ARBA" id="ARBA00023157"/>
    </source>
</evidence>
<dbReference type="PANTHER" id="PTHR42852">
    <property type="entry name" value="THIOL:DISULFIDE INTERCHANGE PROTEIN DSBE"/>
    <property type="match status" value="1"/>
</dbReference>
<keyword evidence="2" id="KW-0812">Transmembrane</keyword>